<gene>
    <name evidence="2" type="primary">Cnig_chr_X.g25424</name>
    <name evidence="2" type="ORF">B9Z55_025424</name>
</gene>
<evidence type="ECO:0000313" key="3">
    <source>
        <dbReference type="Proteomes" id="UP000230233"/>
    </source>
</evidence>
<dbReference type="AlphaFoldDB" id="A0A2G5SYV2"/>
<name>A0A2G5SYV2_9PELO</name>
<accession>A0A2G5SYV2</accession>
<comment type="caution">
    <text evidence="2">The sequence shown here is derived from an EMBL/GenBank/DDBJ whole genome shotgun (WGS) entry which is preliminary data.</text>
</comment>
<organism evidence="2 3">
    <name type="scientific">Caenorhabditis nigoni</name>
    <dbReference type="NCBI Taxonomy" id="1611254"/>
    <lineage>
        <taxon>Eukaryota</taxon>
        <taxon>Metazoa</taxon>
        <taxon>Ecdysozoa</taxon>
        <taxon>Nematoda</taxon>
        <taxon>Chromadorea</taxon>
        <taxon>Rhabditida</taxon>
        <taxon>Rhabditina</taxon>
        <taxon>Rhabditomorpha</taxon>
        <taxon>Rhabditoidea</taxon>
        <taxon>Rhabditidae</taxon>
        <taxon>Peloderinae</taxon>
        <taxon>Caenorhabditis</taxon>
    </lineage>
</organism>
<sequence>MISQLLSECDAPIPAIAATYENIPNVVGLFSSRKPFGSSPLIHFAKNTSSITDSNGNQIKESDVFLIPYDQSKGELNDGWYAWLSSKVLEQGSMFVHAVALEKLANPEERYENYEKCGSKECIRKRQWLAEFRRKSTAMCNRNSVFPPPNPTTEKHSRQVELEGQQRMQMEISKKEESSPQQFLQQMGDKKVEQSMMTTSTSNSPDSETPENKGSEASIGQKPQKASNSILSTIDNWYRKINFNERMKDVVFATAKETDSLIFLKDELRVYSNKRRTVENRQNVEFIIKWMGHVKKGDHEYIRIASALSGMKKVGSCEASKKFADLIIHRQKWVSEK</sequence>
<evidence type="ECO:0000313" key="2">
    <source>
        <dbReference type="EMBL" id="PIC20123.1"/>
    </source>
</evidence>
<reference evidence="3" key="1">
    <citation type="submission" date="2017-10" db="EMBL/GenBank/DDBJ databases">
        <title>Rapid genome shrinkage in a self-fertile nematode reveals novel sperm competition proteins.</title>
        <authorList>
            <person name="Yin D."/>
            <person name="Schwarz E.M."/>
            <person name="Thomas C.G."/>
            <person name="Felde R.L."/>
            <person name="Korf I.F."/>
            <person name="Cutter A.D."/>
            <person name="Schartner C.M."/>
            <person name="Ralston E.J."/>
            <person name="Meyer B.J."/>
            <person name="Haag E.S."/>
        </authorList>
    </citation>
    <scope>NUCLEOTIDE SEQUENCE [LARGE SCALE GENOMIC DNA]</scope>
    <source>
        <strain evidence="3">JU1422</strain>
    </source>
</reference>
<protein>
    <submittedName>
        <fullName evidence="2">Uncharacterized protein</fullName>
    </submittedName>
</protein>
<dbReference type="EMBL" id="PDUG01000006">
    <property type="protein sequence ID" value="PIC20123.1"/>
    <property type="molecule type" value="Genomic_DNA"/>
</dbReference>
<dbReference type="Proteomes" id="UP000230233">
    <property type="component" value="Chromosome X"/>
</dbReference>
<keyword evidence="3" id="KW-1185">Reference proteome</keyword>
<feature type="region of interest" description="Disordered" evidence="1">
    <location>
        <begin position="140"/>
        <end position="227"/>
    </location>
</feature>
<evidence type="ECO:0000256" key="1">
    <source>
        <dbReference type="SAM" id="MobiDB-lite"/>
    </source>
</evidence>
<feature type="compositionally biased region" description="Polar residues" evidence="1">
    <location>
        <begin position="195"/>
        <end position="207"/>
    </location>
</feature>
<proteinExistence type="predicted"/>